<dbReference type="PANTHER" id="PTHR36115:SF4">
    <property type="entry name" value="MEMBRANE PROTEIN"/>
    <property type="match status" value="1"/>
</dbReference>
<evidence type="ECO:0000256" key="3">
    <source>
        <dbReference type="ARBA" id="ARBA00022692"/>
    </source>
</evidence>
<name>A0ABT3Y749_9FLAO</name>
<evidence type="ECO:0000313" key="9">
    <source>
        <dbReference type="EMBL" id="MCX8533980.1"/>
    </source>
</evidence>
<dbReference type="PANTHER" id="PTHR36115">
    <property type="entry name" value="PROLINE-RICH ANTIGEN HOMOLOG-RELATED"/>
    <property type="match status" value="1"/>
</dbReference>
<accession>A0ABT3Y749</accession>
<keyword evidence="5 6" id="KW-0472">Membrane</keyword>
<protein>
    <submittedName>
        <fullName evidence="9">RDD family protein</fullName>
    </submittedName>
</protein>
<comment type="caution">
    <text evidence="9">The sequence shown here is derived from an EMBL/GenBank/DDBJ whole genome shotgun (WGS) entry which is preliminary data.</text>
</comment>
<organism evidence="9 10">
    <name type="scientific">Chryseobacterium luquanense</name>
    <dbReference type="NCBI Taxonomy" id="2983766"/>
    <lineage>
        <taxon>Bacteria</taxon>
        <taxon>Pseudomonadati</taxon>
        <taxon>Bacteroidota</taxon>
        <taxon>Flavobacteriia</taxon>
        <taxon>Flavobacteriales</taxon>
        <taxon>Weeksellaceae</taxon>
        <taxon>Chryseobacterium group</taxon>
        <taxon>Chryseobacterium</taxon>
    </lineage>
</organism>
<dbReference type="Pfam" id="PF14237">
    <property type="entry name" value="GYF_2"/>
    <property type="match status" value="1"/>
</dbReference>
<gene>
    <name evidence="9" type="ORF">OEA66_16660</name>
</gene>
<evidence type="ECO:0000256" key="6">
    <source>
        <dbReference type="SAM" id="Phobius"/>
    </source>
</evidence>
<proteinExistence type="predicted"/>
<evidence type="ECO:0000259" key="8">
    <source>
        <dbReference type="Pfam" id="PF14237"/>
    </source>
</evidence>
<feature type="domain" description="GYF" evidence="8">
    <location>
        <begin position="5"/>
        <end position="50"/>
    </location>
</feature>
<evidence type="ECO:0000256" key="1">
    <source>
        <dbReference type="ARBA" id="ARBA00004651"/>
    </source>
</evidence>
<keyword evidence="4 6" id="KW-1133">Transmembrane helix</keyword>
<dbReference type="Proteomes" id="UP001070176">
    <property type="component" value="Unassembled WGS sequence"/>
</dbReference>
<dbReference type="EMBL" id="JAOVZV010000019">
    <property type="protein sequence ID" value="MCX8533980.1"/>
    <property type="molecule type" value="Genomic_DNA"/>
</dbReference>
<evidence type="ECO:0000256" key="5">
    <source>
        <dbReference type="ARBA" id="ARBA00023136"/>
    </source>
</evidence>
<evidence type="ECO:0000256" key="4">
    <source>
        <dbReference type="ARBA" id="ARBA00022989"/>
    </source>
</evidence>
<dbReference type="RefSeq" id="WP_267282439.1">
    <property type="nucleotide sequence ID" value="NZ_JAOVZV010000019.1"/>
</dbReference>
<reference evidence="9" key="1">
    <citation type="submission" date="2022-10" db="EMBL/GenBank/DDBJ databases">
        <title>Chryseobacterium sp. nov., a novel bacterial species.</title>
        <authorList>
            <person name="Cao Y."/>
        </authorList>
    </citation>
    <scope>NUCLEOTIDE SEQUENCE</scope>
    <source>
        <strain evidence="9">KC 927</strain>
    </source>
</reference>
<sequence>MEQKYFIHDGIGKKGPYTLEELRKLEIKRYTLIWHGALNNWTEADKLYELKSLFEATPPPINLRKEIQKVPPSLPQTTNVDYRTGRIEYLKDNTLQIHYENVIIQYRYANFGERLLARILDIFIIIIPAAIIPILPGWLYFSLMHCSESQQTIGQKALNIKLLSTDGAKINFGQSTGRFFGNILNALTFFIGFLMFFFNKRNQCLHDSLASTIVVSEIRRINKY</sequence>
<keyword evidence="3 6" id="KW-0812">Transmembrane</keyword>
<dbReference type="InterPro" id="IPR025640">
    <property type="entry name" value="GYF_2"/>
</dbReference>
<feature type="transmembrane region" description="Helical" evidence="6">
    <location>
        <begin position="115"/>
        <end position="135"/>
    </location>
</feature>
<keyword evidence="10" id="KW-1185">Reference proteome</keyword>
<feature type="domain" description="RDD" evidence="7">
    <location>
        <begin position="128"/>
        <end position="210"/>
    </location>
</feature>
<dbReference type="InterPro" id="IPR010432">
    <property type="entry name" value="RDD"/>
</dbReference>
<evidence type="ECO:0000256" key="2">
    <source>
        <dbReference type="ARBA" id="ARBA00022475"/>
    </source>
</evidence>
<comment type="subcellular location">
    <subcellularLocation>
        <location evidence="1">Cell membrane</location>
        <topology evidence="1">Multi-pass membrane protein</topology>
    </subcellularLocation>
</comment>
<evidence type="ECO:0000313" key="10">
    <source>
        <dbReference type="Proteomes" id="UP001070176"/>
    </source>
</evidence>
<keyword evidence="2" id="KW-1003">Cell membrane</keyword>
<dbReference type="InterPro" id="IPR051791">
    <property type="entry name" value="Pra-immunoreactive"/>
</dbReference>
<dbReference type="Pfam" id="PF06271">
    <property type="entry name" value="RDD"/>
    <property type="match status" value="1"/>
</dbReference>
<feature type="transmembrane region" description="Helical" evidence="6">
    <location>
        <begin position="179"/>
        <end position="198"/>
    </location>
</feature>
<evidence type="ECO:0000259" key="7">
    <source>
        <dbReference type="Pfam" id="PF06271"/>
    </source>
</evidence>